<sequence length="435" mass="46524">MWASCSHGRGPIINICSMQLQGPAAAEKLTEYLVLLGQSGLLRVLLVRHLLSLVSGLAERLCQLCQIGRRMRRNPPQNQSQMGSRLTAVCPLGRGPSVLRADGRLSSGLRAVCPPGRGPSVLWAEGRLSSGPRAVCPPGRRPSVLRAEGRLSSGPRAVCPPGRGPSVLWAEGRLSSGLRARLQESSVGKSSHPAELFTSNSHIINPDDSSSRPSVRPSVRPSAFTGSGPLAAPTRAQNGHTLRPATPPTSHAPMGTRCDQPRPQQATPPATPPTSHAPMGTRCDQPRPQQATPPWAHAATSHAPSHAPMGTHCDQPRPSATPQTSHTPNQPRPHGHTLRPATPLSHAPNQPRPQPATPPPPHALGLGVMMLTPSDFLFASADPPRVESSSENVKTVQTETCEVQEEQGDLSLLNMKHRRRLRNAPLLILQRDLEM</sequence>
<accession>A0AA47M0V9</accession>
<feature type="compositionally biased region" description="Low complexity" evidence="1">
    <location>
        <begin position="211"/>
        <end position="222"/>
    </location>
</feature>
<reference evidence="2" key="1">
    <citation type="journal article" date="2023" name="Front. Mar. Sci.">
        <title>A new Merluccius polli reference genome to investigate the effects of global change in West African waters.</title>
        <authorList>
            <person name="Mateo J.L."/>
            <person name="Blanco-Fernandez C."/>
            <person name="Garcia-Vazquez E."/>
            <person name="Machado-Schiaffino G."/>
        </authorList>
    </citation>
    <scope>NUCLEOTIDE SEQUENCE</scope>
    <source>
        <strain evidence="2">C29</strain>
        <tissue evidence="2">Fin</tissue>
    </source>
</reference>
<proteinExistence type="predicted"/>
<protein>
    <submittedName>
        <fullName evidence="2">Cell surface glycoprotein 1</fullName>
    </submittedName>
</protein>
<feature type="region of interest" description="Disordered" evidence="1">
    <location>
        <begin position="183"/>
        <end position="367"/>
    </location>
</feature>
<dbReference type="AlphaFoldDB" id="A0AA47M0V9"/>
<feature type="compositionally biased region" description="Polar residues" evidence="1">
    <location>
        <begin position="318"/>
        <end position="329"/>
    </location>
</feature>
<feature type="compositionally biased region" description="Low complexity" evidence="1">
    <location>
        <begin position="261"/>
        <end position="278"/>
    </location>
</feature>
<feature type="region of interest" description="Disordered" evidence="1">
    <location>
        <begin position="145"/>
        <end position="164"/>
    </location>
</feature>
<dbReference type="Proteomes" id="UP001174136">
    <property type="component" value="Unassembled WGS sequence"/>
</dbReference>
<evidence type="ECO:0000313" key="2">
    <source>
        <dbReference type="EMBL" id="KAK0131622.1"/>
    </source>
</evidence>
<feature type="compositionally biased region" description="Low complexity" evidence="1">
    <location>
        <begin position="292"/>
        <end position="308"/>
    </location>
</feature>
<organism evidence="2 3">
    <name type="scientific">Merluccius polli</name>
    <name type="common">Benguela hake</name>
    <name type="synonym">Merluccius cadenati</name>
    <dbReference type="NCBI Taxonomy" id="89951"/>
    <lineage>
        <taxon>Eukaryota</taxon>
        <taxon>Metazoa</taxon>
        <taxon>Chordata</taxon>
        <taxon>Craniata</taxon>
        <taxon>Vertebrata</taxon>
        <taxon>Euteleostomi</taxon>
        <taxon>Actinopterygii</taxon>
        <taxon>Neopterygii</taxon>
        <taxon>Teleostei</taxon>
        <taxon>Neoteleostei</taxon>
        <taxon>Acanthomorphata</taxon>
        <taxon>Zeiogadaria</taxon>
        <taxon>Gadariae</taxon>
        <taxon>Gadiformes</taxon>
        <taxon>Gadoidei</taxon>
        <taxon>Merlucciidae</taxon>
        <taxon>Merluccius</taxon>
    </lineage>
</organism>
<name>A0AA47M0V9_MERPO</name>
<feature type="compositionally biased region" description="Pro residues" evidence="1">
    <location>
        <begin position="350"/>
        <end position="362"/>
    </location>
</feature>
<gene>
    <name evidence="2" type="primary">olpB_1</name>
    <name evidence="2" type="ORF">N1851_033670</name>
</gene>
<evidence type="ECO:0000313" key="3">
    <source>
        <dbReference type="Proteomes" id="UP001174136"/>
    </source>
</evidence>
<evidence type="ECO:0000256" key="1">
    <source>
        <dbReference type="SAM" id="MobiDB-lite"/>
    </source>
</evidence>
<comment type="caution">
    <text evidence="2">The sequence shown here is derived from an EMBL/GenBank/DDBJ whole genome shotgun (WGS) entry which is preliminary data.</text>
</comment>
<keyword evidence="3" id="KW-1185">Reference proteome</keyword>
<dbReference type="EMBL" id="JAOPHQ010006459">
    <property type="protein sequence ID" value="KAK0131622.1"/>
    <property type="molecule type" value="Genomic_DNA"/>
</dbReference>